<dbReference type="EMBL" id="JAHESC010000041">
    <property type="protein sequence ID" value="MBT1689454.1"/>
    <property type="molecule type" value="Genomic_DNA"/>
</dbReference>
<dbReference type="SUPFAM" id="SSF51445">
    <property type="entry name" value="(Trans)glycosidases"/>
    <property type="match status" value="2"/>
</dbReference>
<name>A0AAP2DD30_9BACT</name>
<dbReference type="GO" id="GO:0031176">
    <property type="term" value="F:endo-1,4-beta-xylanase activity"/>
    <property type="evidence" value="ECO:0007669"/>
    <property type="project" value="UniProtKB-EC"/>
</dbReference>
<feature type="signal peptide" evidence="10">
    <location>
        <begin position="1"/>
        <end position="21"/>
    </location>
</feature>
<evidence type="ECO:0000256" key="1">
    <source>
        <dbReference type="ARBA" id="ARBA00000681"/>
    </source>
</evidence>
<dbReference type="InterPro" id="IPR044846">
    <property type="entry name" value="GH10"/>
</dbReference>
<evidence type="ECO:0000259" key="11">
    <source>
        <dbReference type="PROSITE" id="PS51760"/>
    </source>
</evidence>
<dbReference type="Gene3D" id="3.20.20.80">
    <property type="entry name" value="Glycosidases"/>
    <property type="match status" value="2"/>
</dbReference>
<evidence type="ECO:0000256" key="6">
    <source>
        <dbReference type="ARBA" id="ARBA00022801"/>
    </source>
</evidence>
<keyword evidence="6" id="KW-0378">Hydrolase</keyword>
<dbReference type="InterPro" id="IPR017853">
    <property type="entry name" value="GH"/>
</dbReference>
<evidence type="ECO:0000313" key="12">
    <source>
        <dbReference type="EMBL" id="MBT1689454.1"/>
    </source>
</evidence>
<accession>A0AAP2DD30</accession>
<comment type="caution">
    <text evidence="12">The sequence shown here is derived from an EMBL/GenBank/DDBJ whole genome shotgun (WGS) entry which is preliminary data.</text>
</comment>
<evidence type="ECO:0000256" key="5">
    <source>
        <dbReference type="ARBA" id="ARBA00022729"/>
    </source>
</evidence>
<comment type="catalytic activity">
    <reaction evidence="1">
        <text>Endohydrolysis of (1-&gt;4)-beta-D-xylosidic linkages in xylans.</text>
        <dbReference type="EC" id="3.2.1.8"/>
    </reaction>
</comment>
<evidence type="ECO:0000256" key="9">
    <source>
        <dbReference type="ARBA" id="ARBA00023326"/>
    </source>
</evidence>
<evidence type="ECO:0000256" key="8">
    <source>
        <dbReference type="ARBA" id="ARBA00023295"/>
    </source>
</evidence>
<dbReference type="SMART" id="SM00633">
    <property type="entry name" value="Glyco_10"/>
    <property type="match status" value="1"/>
</dbReference>
<sequence>MIRSKKLWITLMAVSVLAACADESKLFFAANKPANLAQLEYLRGYDVLKSYVDRGANPNFTLGAGISVGDFTKKGVDYSMIVSNFDEVVAGWEMKHGAVVQDDGSLNLTSVSSFISTAKAANVSVYGHTLCWHANQNAGYLNRTIAPTVIPGTGGPSWDVVTSATFETDDESNFTSNAEAVRSFSTPGADGTGRALKVTNAEVRANDWNSQLFVTFSQPTAVGEKYMLSMDVRADVAAAFATQAHVVPYEYKHWDFFGQVSATTTWATFTREITITAETSGVTAIAFNLGNTATSYYFDNVTVKKLNESGGGGPTWDLMSGNDFETDSEANYTSNGEAARSFSSPGAAGTGRALKVTNAAVQANDWNSQFFFTFPQPTAVGEKYTLRLDIRADAAATFSTQAHVVPYQYKHWDFFGQISATTTWAPYVKEITITAETSGVTAIAFNLGNTATSYYFDNIAVTKYNPDGGGAQVIEKTPEQKREIIRHELDRWIAGMMEVSREYVQSWDVVNEPMDDGNPYELKTGVGRELGEDEFYWQDYLGKDYAVEAFKLAVQYGNSTDKLFINDYNLEYSLDKCKGLIQYAEYIESQGGRVDGIGTQMHISTAADKEKIVAMFELLAETGKLIKISELDIGVGVQTDKATDDHYQAQAELYKFVVEKYLEIIPVKQQYGITVWSPRDSPAGSSWRAGEPIGLWTEGYARKRAYGAFSDALK</sequence>
<organism evidence="12 13">
    <name type="scientific">Dawidia soli</name>
    <dbReference type="NCBI Taxonomy" id="2782352"/>
    <lineage>
        <taxon>Bacteria</taxon>
        <taxon>Pseudomonadati</taxon>
        <taxon>Bacteroidota</taxon>
        <taxon>Cytophagia</taxon>
        <taxon>Cytophagales</taxon>
        <taxon>Chryseotaleaceae</taxon>
        <taxon>Dawidia</taxon>
    </lineage>
</organism>
<feature type="domain" description="GH10" evidence="11">
    <location>
        <begin position="422"/>
        <end position="712"/>
    </location>
</feature>
<dbReference type="Gene3D" id="2.60.120.260">
    <property type="entry name" value="Galactose-binding domain-like"/>
    <property type="match status" value="2"/>
</dbReference>
<feature type="chain" id="PRO_5042886031" description="endo-1,4-beta-xylanase" evidence="10">
    <location>
        <begin position="22"/>
        <end position="714"/>
    </location>
</feature>
<keyword evidence="5 10" id="KW-0732">Signal</keyword>
<dbReference type="InterPro" id="IPR008979">
    <property type="entry name" value="Galactose-bd-like_sf"/>
</dbReference>
<comment type="similarity">
    <text evidence="2">Belongs to the glycosyl hydrolase 10 (cellulase F) family.</text>
</comment>
<dbReference type="PROSITE" id="PS51257">
    <property type="entry name" value="PROKAR_LIPOPROTEIN"/>
    <property type="match status" value="1"/>
</dbReference>
<evidence type="ECO:0000256" key="10">
    <source>
        <dbReference type="SAM" id="SignalP"/>
    </source>
</evidence>
<dbReference type="InterPro" id="IPR001000">
    <property type="entry name" value="GH10_dom"/>
</dbReference>
<dbReference type="RefSeq" id="WP_254092676.1">
    <property type="nucleotide sequence ID" value="NZ_JAHESC010000041.1"/>
</dbReference>
<evidence type="ECO:0000256" key="7">
    <source>
        <dbReference type="ARBA" id="ARBA00023277"/>
    </source>
</evidence>
<keyword evidence="8" id="KW-0326">Glycosidase</keyword>
<dbReference type="PROSITE" id="PS51760">
    <property type="entry name" value="GH10_2"/>
    <property type="match status" value="1"/>
</dbReference>
<evidence type="ECO:0000256" key="4">
    <source>
        <dbReference type="ARBA" id="ARBA00022651"/>
    </source>
</evidence>
<dbReference type="AlphaFoldDB" id="A0AAP2DD30"/>
<keyword evidence="9" id="KW-0624">Polysaccharide degradation</keyword>
<dbReference type="EC" id="3.2.1.8" evidence="3"/>
<dbReference type="PANTHER" id="PTHR31490:SF88">
    <property type="entry name" value="BETA-XYLANASE"/>
    <property type="match status" value="1"/>
</dbReference>
<dbReference type="SUPFAM" id="SSF49785">
    <property type="entry name" value="Galactose-binding domain-like"/>
    <property type="match status" value="2"/>
</dbReference>
<dbReference type="GO" id="GO:0045493">
    <property type="term" value="P:xylan catabolic process"/>
    <property type="evidence" value="ECO:0007669"/>
    <property type="project" value="UniProtKB-KW"/>
</dbReference>
<proteinExistence type="inferred from homology"/>
<protein>
    <recommendedName>
        <fullName evidence="3">endo-1,4-beta-xylanase</fullName>
        <ecNumber evidence="3">3.2.1.8</ecNumber>
    </recommendedName>
</protein>
<dbReference type="PANTHER" id="PTHR31490">
    <property type="entry name" value="GLYCOSYL HYDROLASE"/>
    <property type="match status" value="1"/>
</dbReference>
<evidence type="ECO:0000256" key="2">
    <source>
        <dbReference type="ARBA" id="ARBA00007495"/>
    </source>
</evidence>
<dbReference type="Pfam" id="PF00331">
    <property type="entry name" value="Glyco_hydro_10"/>
    <property type="match status" value="2"/>
</dbReference>
<reference evidence="12 13" key="1">
    <citation type="submission" date="2021-05" db="EMBL/GenBank/DDBJ databases">
        <title>A Polyphasic approach of four new species of the genus Ohtaekwangia: Ohtaekwangia histidinii sp. nov., Ohtaekwangia cretensis sp. nov., Ohtaekwangia indiensis sp. nov., Ohtaekwangia reichenbachii sp. nov. from diverse environment.</title>
        <authorList>
            <person name="Octaviana S."/>
        </authorList>
    </citation>
    <scope>NUCLEOTIDE SEQUENCE [LARGE SCALE GENOMIC DNA]</scope>
    <source>
        <strain evidence="12 13">PWU37</strain>
    </source>
</reference>
<dbReference type="Proteomes" id="UP001319180">
    <property type="component" value="Unassembled WGS sequence"/>
</dbReference>
<gene>
    <name evidence="12" type="ORF">KK078_23010</name>
</gene>
<evidence type="ECO:0000313" key="13">
    <source>
        <dbReference type="Proteomes" id="UP001319180"/>
    </source>
</evidence>
<keyword evidence="4" id="KW-0858">Xylan degradation</keyword>
<keyword evidence="13" id="KW-1185">Reference proteome</keyword>
<evidence type="ECO:0000256" key="3">
    <source>
        <dbReference type="ARBA" id="ARBA00012590"/>
    </source>
</evidence>
<keyword evidence="7" id="KW-0119">Carbohydrate metabolism</keyword>